<dbReference type="KEGG" id="pts:CUJ90_31475"/>
<keyword evidence="1" id="KW-0560">Oxidoreductase</keyword>
<dbReference type="GeneID" id="301982609"/>
<dbReference type="InterPro" id="IPR036291">
    <property type="entry name" value="NAD(P)-bd_dom_sf"/>
</dbReference>
<sequence>MKIGIVGTGNIGASLARKLSAAGHEVRVANSRGVDGVREFADEIGAQAVDVRGAVDGAEVIIVSIPLPAIQALPADLFGSVAADAIVVDTGNYYPDMRDPHIPEIDEGMPESVWVSRQIGRPVIKAFNNVLAYTLAELGQPEETPGRLAVAVAGDDLRSKVIVMELVNQMGFDPVDAGLLAESWRQQPSTPTYCCDYDADATRKALAAAAPGIAPRIRDRLPEVFASLGPSPTHADIVAANRATNIVVGKQAS</sequence>
<evidence type="ECO:0000313" key="3">
    <source>
        <dbReference type="EMBL" id="SHK40801.1"/>
    </source>
</evidence>
<evidence type="ECO:0000256" key="1">
    <source>
        <dbReference type="ARBA" id="ARBA00023002"/>
    </source>
</evidence>
<dbReference type="GO" id="GO:0016491">
    <property type="term" value="F:oxidoreductase activity"/>
    <property type="evidence" value="ECO:0007669"/>
    <property type="project" value="UniProtKB-KW"/>
</dbReference>
<evidence type="ECO:0000259" key="2">
    <source>
        <dbReference type="Pfam" id="PF03807"/>
    </source>
</evidence>
<dbReference type="EMBL" id="FRAB01000021">
    <property type="protein sequence ID" value="SHK40801.1"/>
    <property type="molecule type" value="Genomic_DNA"/>
</dbReference>
<name>A0A1M6S811_9BURK</name>
<dbReference type="Gene3D" id="3.40.50.720">
    <property type="entry name" value="NAD(P)-binding Rossmann-like Domain"/>
    <property type="match status" value="1"/>
</dbReference>
<gene>
    <name evidence="3" type="ORF">SAMN05192548_102154</name>
</gene>
<dbReference type="Proteomes" id="UP000184395">
    <property type="component" value="Unassembled WGS sequence"/>
</dbReference>
<dbReference type="InterPro" id="IPR028939">
    <property type="entry name" value="P5C_Rdtase_cat_N"/>
</dbReference>
<dbReference type="Pfam" id="PF03807">
    <property type="entry name" value="F420_oxidored"/>
    <property type="match status" value="1"/>
</dbReference>
<evidence type="ECO:0000313" key="4">
    <source>
        <dbReference type="Proteomes" id="UP000184395"/>
    </source>
</evidence>
<proteinExistence type="predicted"/>
<dbReference type="RefSeq" id="WP_073430267.1">
    <property type="nucleotide sequence ID" value="NZ_CADFGY010000021.1"/>
</dbReference>
<accession>A0A1M6S811</accession>
<reference evidence="3 4" key="1">
    <citation type="submission" date="2016-11" db="EMBL/GenBank/DDBJ databases">
        <authorList>
            <person name="Jaros S."/>
            <person name="Januszkiewicz K."/>
            <person name="Wedrychowicz H."/>
        </authorList>
    </citation>
    <scope>NUCLEOTIDE SEQUENCE [LARGE SCALE GENOMIC DNA]</scope>
    <source>
        <strain evidence="3 4">LMG 20594</strain>
    </source>
</reference>
<dbReference type="STRING" id="169427.SAMN05192548_102154"/>
<dbReference type="PANTHER" id="PTHR14239">
    <property type="entry name" value="DUDULIN-RELATED"/>
    <property type="match status" value="1"/>
</dbReference>
<dbReference type="SUPFAM" id="SSF51735">
    <property type="entry name" value="NAD(P)-binding Rossmann-fold domains"/>
    <property type="match status" value="1"/>
</dbReference>
<protein>
    <recommendedName>
        <fullName evidence="2">Pyrroline-5-carboxylate reductase catalytic N-terminal domain-containing protein</fullName>
    </recommendedName>
</protein>
<dbReference type="InterPro" id="IPR051267">
    <property type="entry name" value="STEAP_metalloreductase"/>
</dbReference>
<organism evidence="3 4">
    <name type="scientific">Paraburkholderia terricola</name>
    <dbReference type="NCBI Taxonomy" id="169427"/>
    <lineage>
        <taxon>Bacteria</taxon>
        <taxon>Pseudomonadati</taxon>
        <taxon>Pseudomonadota</taxon>
        <taxon>Betaproteobacteria</taxon>
        <taxon>Burkholderiales</taxon>
        <taxon>Burkholderiaceae</taxon>
        <taxon>Paraburkholderia</taxon>
    </lineage>
</organism>
<dbReference type="OrthoDB" id="5499754at2"/>
<dbReference type="AlphaFoldDB" id="A0A1M6S811"/>
<feature type="domain" description="Pyrroline-5-carboxylate reductase catalytic N-terminal" evidence="2">
    <location>
        <begin position="2"/>
        <end position="93"/>
    </location>
</feature>